<dbReference type="Proteomes" id="UP000887159">
    <property type="component" value="Unassembled WGS sequence"/>
</dbReference>
<evidence type="ECO:0000313" key="1">
    <source>
        <dbReference type="EMBL" id="GFY09836.1"/>
    </source>
</evidence>
<accession>A0A8X6SB14</accession>
<proteinExistence type="predicted"/>
<dbReference type="EMBL" id="BMAU01021292">
    <property type="protein sequence ID" value="GFY09836.1"/>
    <property type="molecule type" value="Genomic_DNA"/>
</dbReference>
<gene>
    <name evidence="1" type="ORF">TNCV_3697981</name>
</gene>
<comment type="caution">
    <text evidence="1">The sequence shown here is derived from an EMBL/GenBank/DDBJ whole genome shotgun (WGS) entry which is preliminary data.</text>
</comment>
<name>A0A8X6SB14_TRICX</name>
<sequence>MAPFTWAKIAGNMPALIRFVPVYTASRHFAGSKCRSIFRTLFRLGTLGVKSGVFSNSPMKHCARDSYIQDGCCFGLLALGNRRNNNPHKHLGRPKQIGYNCPRFATLQVPISNKNYIPFRSKEQYPDVTTSALSAMEVFPPDDPQPNEVGTETAVSRLEQIKDWDESFASLESNYYVFHQISFRIQF</sequence>
<dbReference type="AlphaFoldDB" id="A0A8X6SB14"/>
<organism evidence="1 2">
    <name type="scientific">Trichonephila clavipes</name>
    <name type="common">Golden silk orbweaver</name>
    <name type="synonym">Nephila clavipes</name>
    <dbReference type="NCBI Taxonomy" id="2585209"/>
    <lineage>
        <taxon>Eukaryota</taxon>
        <taxon>Metazoa</taxon>
        <taxon>Ecdysozoa</taxon>
        <taxon>Arthropoda</taxon>
        <taxon>Chelicerata</taxon>
        <taxon>Arachnida</taxon>
        <taxon>Araneae</taxon>
        <taxon>Araneomorphae</taxon>
        <taxon>Entelegynae</taxon>
        <taxon>Araneoidea</taxon>
        <taxon>Nephilidae</taxon>
        <taxon>Trichonephila</taxon>
    </lineage>
</organism>
<protein>
    <submittedName>
        <fullName evidence="1">Uncharacterized protein</fullName>
    </submittedName>
</protein>
<reference evidence="1" key="1">
    <citation type="submission" date="2020-08" db="EMBL/GenBank/DDBJ databases">
        <title>Multicomponent nature underlies the extraordinary mechanical properties of spider dragline silk.</title>
        <authorList>
            <person name="Kono N."/>
            <person name="Nakamura H."/>
            <person name="Mori M."/>
            <person name="Yoshida Y."/>
            <person name="Ohtoshi R."/>
            <person name="Malay A.D."/>
            <person name="Moran D.A.P."/>
            <person name="Tomita M."/>
            <person name="Numata K."/>
            <person name="Arakawa K."/>
        </authorList>
    </citation>
    <scope>NUCLEOTIDE SEQUENCE</scope>
</reference>
<keyword evidence="2" id="KW-1185">Reference proteome</keyword>
<evidence type="ECO:0000313" key="2">
    <source>
        <dbReference type="Proteomes" id="UP000887159"/>
    </source>
</evidence>